<dbReference type="Pfam" id="PF00300">
    <property type="entry name" value="His_Phos_1"/>
    <property type="match status" value="1"/>
</dbReference>
<dbReference type="Gene3D" id="3.40.50.1240">
    <property type="entry name" value="Phosphoglycerate mutase-like"/>
    <property type="match status" value="1"/>
</dbReference>
<dbReference type="EMBL" id="JABEQM010000005">
    <property type="protein sequence ID" value="MBB2201548.1"/>
    <property type="molecule type" value="Genomic_DNA"/>
</dbReference>
<dbReference type="SMART" id="SM00855">
    <property type="entry name" value="PGAM"/>
    <property type="match status" value="1"/>
</dbReference>
<sequence>MPAPLAILLTRHPPVDVPPGTCYGRHDVALLPGWQGRADGLAVLARGAGCRVIHASPAGRCRLVAERIAARAGIALHADPRLAELDFGAWEGRSWQDIDRATLDDWAADPEGFAPPGGETGRDLRQRVQSFWQDLLAQGVPACVLSHGGPLRLMEGLAAGRRPDLLAPAMRQGGARLHAVPCRNLVPEPTG</sequence>
<dbReference type="Proteomes" id="UP000578030">
    <property type="component" value="Unassembled WGS sequence"/>
</dbReference>
<name>A0A7W4PL88_9PROT</name>
<dbReference type="SUPFAM" id="SSF53254">
    <property type="entry name" value="Phosphoglycerate mutase-like"/>
    <property type="match status" value="1"/>
</dbReference>
<evidence type="ECO:0000313" key="2">
    <source>
        <dbReference type="Proteomes" id="UP000578030"/>
    </source>
</evidence>
<reference evidence="1 2" key="1">
    <citation type="submission" date="2020-04" db="EMBL/GenBank/DDBJ databases">
        <title>Description of novel Gluconacetobacter.</title>
        <authorList>
            <person name="Sombolestani A."/>
        </authorList>
    </citation>
    <scope>NUCLEOTIDE SEQUENCE [LARGE SCALE GENOMIC DNA]</scope>
    <source>
        <strain evidence="1 2">LMG 27802</strain>
    </source>
</reference>
<protein>
    <submittedName>
        <fullName evidence="1">Phosphoglycerate mutase</fullName>
    </submittedName>
</protein>
<gene>
    <name evidence="1" type="ORF">HLH28_08140</name>
</gene>
<dbReference type="AlphaFoldDB" id="A0A7W4PL88"/>
<organism evidence="1 2">
    <name type="scientific">Gluconacetobacter tumulisoli</name>
    <dbReference type="NCBI Taxonomy" id="1286189"/>
    <lineage>
        <taxon>Bacteria</taxon>
        <taxon>Pseudomonadati</taxon>
        <taxon>Pseudomonadota</taxon>
        <taxon>Alphaproteobacteria</taxon>
        <taxon>Acetobacterales</taxon>
        <taxon>Acetobacteraceae</taxon>
        <taxon>Gluconacetobacter</taxon>
    </lineage>
</organism>
<accession>A0A7W4PL88</accession>
<keyword evidence="2" id="KW-1185">Reference proteome</keyword>
<dbReference type="InterPro" id="IPR013078">
    <property type="entry name" value="His_Pase_superF_clade-1"/>
</dbReference>
<comment type="caution">
    <text evidence="1">The sequence shown here is derived from an EMBL/GenBank/DDBJ whole genome shotgun (WGS) entry which is preliminary data.</text>
</comment>
<evidence type="ECO:0000313" key="1">
    <source>
        <dbReference type="EMBL" id="MBB2201548.1"/>
    </source>
</evidence>
<dbReference type="InterPro" id="IPR029033">
    <property type="entry name" value="His_PPase_superfam"/>
</dbReference>
<proteinExistence type="predicted"/>